<evidence type="ECO:0000313" key="6">
    <source>
        <dbReference type="EMBL" id="QNN76021.1"/>
    </source>
</evidence>
<sequence>MKKASIKDVASRAGVSIATVSQIINHKADRFSQETIDRVFAARDELGYIANGAAKKLKGVQSPMIGVIIPSFRIPFFADIVQSMQLNAPERVNLVFMGAENEKIESSIYSLVERGVDALIFGRPIPNHQEVNEFLKKRDIPFLVLDQNTDVLAPDRIVADEFGGGMLAAAHLLNLGHKKIAIVKPNEMTDNMFLRLEGFIRTLSREGLKPIIQCQTLLSKHGGLHVTDTIIKSGATAVFALNDEMAIGLMRGLAKQGIDVPAQISIVGYDDTDYAEFVTPTLTTIAQPVKEIGAAALHMIVNRLEQTNLPQQTETFELHLVHRESTKALNSRDSR</sequence>
<dbReference type="GO" id="GO:0003700">
    <property type="term" value="F:DNA-binding transcription factor activity"/>
    <property type="evidence" value="ECO:0007669"/>
    <property type="project" value="TreeGrafter"/>
</dbReference>
<dbReference type="RefSeq" id="WP_187529849.1">
    <property type="nucleotide sequence ID" value="NZ_CP060724.1"/>
</dbReference>
<dbReference type="EMBL" id="CP060724">
    <property type="protein sequence ID" value="QNN76021.1"/>
    <property type="molecule type" value="Genomic_DNA"/>
</dbReference>
<keyword evidence="7" id="KW-1185">Reference proteome</keyword>
<dbReference type="PROSITE" id="PS50932">
    <property type="entry name" value="HTH_LACI_2"/>
    <property type="match status" value="1"/>
</dbReference>
<organism evidence="6 7">
    <name type="scientific">Weissella diestrammenae</name>
    <dbReference type="NCBI Taxonomy" id="1162633"/>
    <lineage>
        <taxon>Bacteria</taxon>
        <taxon>Bacillati</taxon>
        <taxon>Bacillota</taxon>
        <taxon>Bacilli</taxon>
        <taxon>Lactobacillales</taxon>
        <taxon>Lactobacillaceae</taxon>
        <taxon>Weissella</taxon>
    </lineage>
</organism>
<dbReference type="Pfam" id="PF13377">
    <property type="entry name" value="Peripla_BP_3"/>
    <property type="match status" value="1"/>
</dbReference>
<evidence type="ECO:0000256" key="4">
    <source>
        <dbReference type="ARBA" id="ARBA00023163"/>
    </source>
</evidence>
<dbReference type="AlphaFoldDB" id="A0A7G9T7E6"/>
<dbReference type="NCBIfam" id="NF047341">
    <property type="entry name" value="lactose_RbsR"/>
    <property type="match status" value="1"/>
</dbReference>
<keyword evidence="2" id="KW-0805">Transcription regulation</keyword>
<evidence type="ECO:0000313" key="7">
    <source>
        <dbReference type="Proteomes" id="UP000515800"/>
    </source>
</evidence>
<dbReference type="PRINTS" id="PR00036">
    <property type="entry name" value="HTHLACI"/>
</dbReference>
<evidence type="ECO:0000259" key="5">
    <source>
        <dbReference type="PROSITE" id="PS50932"/>
    </source>
</evidence>
<feature type="domain" description="HTH lacI-type" evidence="5">
    <location>
        <begin position="4"/>
        <end position="59"/>
    </location>
</feature>
<dbReference type="InterPro" id="IPR010982">
    <property type="entry name" value="Lambda_DNA-bd_dom_sf"/>
</dbReference>
<dbReference type="PROSITE" id="PS00356">
    <property type="entry name" value="HTH_LACI_1"/>
    <property type="match status" value="1"/>
</dbReference>
<dbReference type="SMART" id="SM00354">
    <property type="entry name" value="HTH_LACI"/>
    <property type="match status" value="1"/>
</dbReference>
<evidence type="ECO:0000256" key="1">
    <source>
        <dbReference type="ARBA" id="ARBA00022491"/>
    </source>
</evidence>
<dbReference type="Pfam" id="PF00356">
    <property type="entry name" value="LacI"/>
    <property type="match status" value="1"/>
</dbReference>
<dbReference type="SUPFAM" id="SSF47413">
    <property type="entry name" value="lambda repressor-like DNA-binding domains"/>
    <property type="match status" value="1"/>
</dbReference>
<accession>A0A7G9T7E6</accession>
<reference evidence="6 7" key="1">
    <citation type="submission" date="2020-08" db="EMBL/GenBank/DDBJ databases">
        <title>Genome sequence of Weissella diestrammenae KACC 16890T.</title>
        <authorList>
            <person name="Hyun D.-W."/>
            <person name="Bae J.-W."/>
        </authorList>
    </citation>
    <scope>NUCLEOTIDE SEQUENCE [LARGE SCALE GENOMIC DNA]</scope>
    <source>
        <strain evidence="6 7">KACC 16890</strain>
    </source>
</reference>
<dbReference type="InterPro" id="IPR046335">
    <property type="entry name" value="LacI/GalR-like_sensor"/>
</dbReference>
<keyword evidence="4" id="KW-0804">Transcription</keyword>
<protein>
    <submittedName>
        <fullName evidence="6">LacI family DNA-binding transcriptional regulator</fullName>
    </submittedName>
</protein>
<dbReference type="CDD" id="cd01392">
    <property type="entry name" value="HTH_LacI"/>
    <property type="match status" value="1"/>
</dbReference>
<dbReference type="SUPFAM" id="SSF53822">
    <property type="entry name" value="Periplasmic binding protein-like I"/>
    <property type="match status" value="1"/>
</dbReference>
<gene>
    <name evidence="6" type="ORF">H9L19_04020</name>
</gene>
<proteinExistence type="predicted"/>
<dbReference type="InterPro" id="IPR028082">
    <property type="entry name" value="Peripla_BP_I"/>
</dbReference>
<dbReference type="InterPro" id="IPR000843">
    <property type="entry name" value="HTH_LacI"/>
</dbReference>
<evidence type="ECO:0000256" key="2">
    <source>
        <dbReference type="ARBA" id="ARBA00023015"/>
    </source>
</evidence>
<dbReference type="PANTHER" id="PTHR30146:SF148">
    <property type="entry name" value="HTH-TYPE TRANSCRIPTIONAL REPRESSOR PURR-RELATED"/>
    <property type="match status" value="1"/>
</dbReference>
<name>A0A7G9T7E6_9LACO</name>
<dbReference type="Gene3D" id="3.40.50.2300">
    <property type="match status" value="2"/>
</dbReference>
<dbReference type="GO" id="GO:0000976">
    <property type="term" value="F:transcription cis-regulatory region binding"/>
    <property type="evidence" value="ECO:0007669"/>
    <property type="project" value="TreeGrafter"/>
</dbReference>
<dbReference type="PANTHER" id="PTHR30146">
    <property type="entry name" value="LACI-RELATED TRANSCRIPTIONAL REPRESSOR"/>
    <property type="match status" value="1"/>
</dbReference>
<dbReference type="Gene3D" id="1.10.260.40">
    <property type="entry name" value="lambda repressor-like DNA-binding domains"/>
    <property type="match status" value="1"/>
</dbReference>
<evidence type="ECO:0000256" key="3">
    <source>
        <dbReference type="ARBA" id="ARBA00023125"/>
    </source>
</evidence>
<dbReference type="Proteomes" id="UP000515800">
    <property type="component" value="Chromosome"/>
</dbReference>
<keyword evidence="3 6" id="KW-0238">DNA-binding</keyword>
<keyword evidence="1" id="KW-0678">Repressor</keyword>
<dbReference type="KEGG" id="wdi:H9L19_04020"/>